<dbReference type="Proteomes" id="UP000827986">
    <property type="component" value="Unassembled WGS sequence"/>
</dbReference>
<dbReference type="AlphaFoldDB" id="A0A9D3XVB3"/>
<accession>A0A9D3XVB3</accession>
<proteinExistence type="predicted"/>
<gene>
    <name evidence="1" type="ORF">KIL84_018609</name>
</gene>
<evidence type="ECO:0000313" key="2">
    <source>
        <dbReference type="Proteomes" id="UP000827986"/>
    </source>
</evidence>
<reference evidence="1" key="1">
    <citation type="submission" date="2021-09" db="EMBL/GenBank/DDBJ databases">
        <title>The genome of Mauremys mutica provides insights into the evolution of semi-aquatic lifestyle.</title>
        <authorList>
            <person name="Gong S."/>
            <person name="Gao Y."/>
        </authorList>
    </citation>
    <scope>NUCLEOTIDE SEQUENCE</scope>
    <source>
        <strain evidence="1">MM-2020</strain>
        <tissue evidence="1">Muscle</tissue>
    </source>
</reference>
<dbReference type="EMBL" id="JAHDVG010000463">
    <property type="protein sequence ID" value="KAH1185860.1"/>
    <property type="molecule type" value="Genomic_DNA"/>
</dbReference>
<sequence length="138" mass="15500">MPITPSVLLGDGSGLPVLRTQFDTLFSVASYICKRAFHICKTDLKVLPKLQQLKQLQLVQSQDFGKQLYTLQEAAPLGKSPRLQHPICRFTVVISSPLRTKGLHTLSASEYQRGILDSVLSQRLHPSLEWNVEAILYQ</sequence>
<protein>
    <submittedName>
        <fullName evidence="1">Uncharacterized protein</fullName>
    </submittedName>
</protein>
<keyword evidence="2" id="KW-1185">Reference proteome</keyword>
<comment type="caution">
    <text evidence="1">The sequence shown here is derived from an EMBL/GenBank/DDBJ whole genome shotgun (WGS) entry which is preliminary data.</text>
</comment>
<name>A0A9D3XVB3_9SAUR</name>
<organism evidence="1 2">
    <name type="scientific">Mauremys mutica</name>
    <name type="common">yellowpond turtle</name>
    <dbReference type="NCBI Taxonomy" id="74926"/>
    <lineage>
        <taxon>Eukaryota</taxon>
        <taxon>Metazoa</taxon>
        <taxon>Chordata</taxon>
        <taxon>Craniata</taxon>
        <taxon>Vertebrata</taxon>
        <taxon>Euteleostomi</taxon>
        <taxon>Archelosauria</taxon>
        <taxon>Testudinata</taxon>
        <taxon>Testudines</taxon>
        <taxon>Cryptodira</taxon>
        <taxon>Durocryptodira</taxon>
        <taxon>Testudinoidea</taxon>
        <taxon>Geoemydidae</taxon>
        <taxon>Geoemydinae</taxon>
        <taxon>Mauremys</taxon>
    </lineage>
</organism>
<evidence type="ECO:0000313" key="1">
    <source>
        <dbReference type="EMBL" id="KAH1185860.1"/>
    </source>
</evidence>